<comment type="caution">
    <text evidence="17">The sequence shown here is derived from an EMBL/GenBank/DDBJ whole genome shotgun (WGS) entry which is preliminary data.</text>
</comment>
<feature type="domain" description="Helicase ATP-binding" evidence="14">
    <location>
        <begin position="226"/>
        <end position="455"/>
    </location>
</feature>
<keyword evidence="6" id="KW-0694">RNA-binding</keyword>
<dbReference type="InterPro" id="IPR027417">
    <property type="entry name" value="P-loop_NTPase"/>
</dbReference>
<dbReference type="CDD" id="cd18787">
    <property type="entry name" value="SF2_C_DEAD"/>
    <property type="match status" value="1"/>
</dbReference>
<feature type="domain" description="Helicase ATP-binding" evidence="15">
    <location>
        <begin position="201"/>
        <end position="489"/>
    </location>
</feature>
<evidence type="ECO:0000256" key="12">
    <source>
        <dbReference type="ARBA" id="ARBA00047984"/>
    </source>
</evidence>
<dbReference type="InterPro" id="IPR011545">
    <property type="entry name" value="DEAD/DEAH_box_helicase_dom"/>
</dbReference>
<evidence type="ECO:0000259" key="16">
    <source>
        <dbReference type="PROSITE" id="PS51194"/>
    </source>
</evidence>
<feature type="compositionally biased region" description="Basic and acidic residues" evidence="13">
    <location>
        <begin position="671"/>
        <end position="695"/>
    </location>
</feature>
<feature type="compositionally biased region" description="Basic and acidic residues" evidence="13">
    <location>
        <begin position="98"/>
        <end position="112"/>
    </location>
</feature>
<feature type="region of interest" description="Disordered" evidence="13">
    <location>
        <begin position="1"/>
        <end position="121"/>
    </location>
</feature>
<dbReference type="Gene3D" id="3.40.50.300">
    <property type="entry name" value="P-loop containing nucleotide triphosphate hydrolases"/>
    <property type="match status" value="2"/>
</dbReference>
<feature type="region of interest" description="Disordered" evidence="13">
    <location>
        <begin position="671"/>
        <end position="747"/>
    </location>
</feature>
<dbReference type="InterPro" id="IPR014001">
    <property type="entry name" value="Helicase_ATP-bd"/>
</dbReference>
<feature type="region of interest" description="Disordered" evidence="13">
    <location>
        <begin position="151"/>
        <end position="175"/>
    </location>
</feature>
<dbReference type="SUPFAM" id="SSF52540">
    <property type="entry name" value="P-loop containing nucleoside triphosphate hydrolases"/>
    <property type="match status" value="1"/>
</dbReference>
<comment type="function">
    <text evidence="7">ATP-dependent RNA helicase involved in 40S ribosomal subunit biogenesis. Required for the processing and cleavage of 35S pre-rRNA at sites A0, A1, and A2, leading to mature 18S rRNA.</text>
</comment>
<keyword evidence="5" id="KW-0067">ATP-binding</keyword>
<comment type="catalytic activity">
    <reaction evidence="12">
        <text>ATP + H2O = ADP + phosphate + H(+)</text>
        <dbReference type="Rhea" id="RHEA:13065"/>
        <dbReference type="ChEBI" id="CHEBI:15377"/>
        <dbReference type="ChEBI" id="CHEBI:15378"/>
        <dbReference type="ChEBI" id="CHEBI:30616"/>
        <dbReference type="ChEBI" id="CHEBI:43474"/>
        <dbReference type="ChEBI" id="CHEBI:456216"/>
        <dbReference type="EC" id="3.6.4.13"/>
    </reaction>
</comment>
<gene>
    <name evidence="17" type="primary">ROK1</name>
    <name evidence="17" type="ORF">SLS56_004425</name>
</gene>
<evidence type="ECO:0000256" key="3">
    <source>
        <dbReference type="ARBA" id="ARBA00022801"/>
    </source>
</evidence>
<dbReference type="PANTHER" id="PTHR47959">
    <property type="entry name" value="ATP-DEPENDENT RNA HELICASE RHLE-RELATED"/>
    <property type="match status" value="1"/>
</dbReference>
<evidence type="ECO:0000256" key="11">
    <source>
        <dbReference type="ARBA" id="ARBA00024419"/>
    </source>
</evidence>
<evidence type="ECO:0000256" key="8">
    <source>
        <dbReference type="ARBA" id="ARBA00024355"/>
    </source>
</evidence>
<keyword evidence="4" id="KW-0347">Helicase</keyword>
<evidence type="ECO:0000256" key="2">
    <source>
        <dbReference type="ARBA" id="ARBA00022741"/>
    </source>
</evidence>
<dbReference type="InterPro" id="IPR044764">
    <property type="entry name" value="DDX52/Rok1_DEADc"/>
</dbReference>
<feature type="compositionally biased region" description="Basic and acidic residues" evidence="13">
    <location>
        <begin position="81"/>
        <end position="91"/>
    </location>
</feature>
<evidence type="ECO:0000256" key="5">
    <source>
        <dbReference type="ARBA" id="ARBA00022840"/>
    </source>
</evidence>
<accession>A0ABR3SWY4</accession>
<sequence length="747" mass="81831">MDFLKLLSRGTNVAKGATRNTPAAKTPSSGANLNPQLFGRDTPQIEQTAVSNTQPKTKKRKRGQNTTTATVDLPPELDFFGDAKREDKDAESQGAAADTEHGKSRDIEKETEGDIVGGEQPVTEEDCKRILRSHKVKITLLEDYRAQEAEEKAAKRKSKKRKKEQAQEPAQKKNKVQLFPQPLTSFGQLRSRFNISRKLAENINAQGYTMPTEVQLSSLPLLLEASGPESNGIDLLTVAPTGSGKTLAFLIPVIESLLRRRKQARNAGNTSGEDDQGVRAIILAPTKELASQITNEGRKLSLKTGIKVSLMRKGMEVLERSGDEETKSEDTDALSDEESAGESEADSASDGESAAKKTKPRKRGQLVKSDILVATPLSLLHALQDSNGKAGSLPAVKYLVLDEADVLLDPLFRQQTLDIWNACTSPLLRVSLWSATMGSNIEELAKNTITSRWNSIEVPDATRPNLVRLIVGLKDSAVPNIDHQLTYAATEQGKLLAVRQLLHPTTSKRDNTTPTLRPPFLIFTQTIPRAQALYSELQYDIPPEAGGSSRIAVLHSSLSSSLRDNVMARFRRGEVWVLITTDLLARGVDFRGINGVVNYDVPTSGAAYVHRAGRTGRAGREGGVAVTLYTEEDVPYIRNIANVIRASEALRGEERTVKQWLLDALPTPSKRDKKELKRRGVEARRAGVERQEGRGRWRTTISTKSGYERKVEHNRKAAVEASRRRGGKAGGGDKGGESEGEFGGFDD</sequence>
<comment type="similarity">
    <text evidence="8">Belongs to the DEAD box helicase family. DDX52/ROK1 subfamily.</text>
</comment>
<dbReference type="Pfam" id="PF00270">
    <property type="entry name" value="DEAD"/>
    <property type="match status" value="2"/>
</dbReference>
<dbReference type="EC" id="3.6.4.13" evidence="1"/>
<dbReference type="InterPro" id="IPR014013">
    <property type="entry name" value="Helic_SF1/SF2_ATP-bd_DinG/Rad3"/>
</dbReference>
<dbReference type="EMBL" id="JAJVDC020000040">
    <property type="protein sequence ID" value="KAL1631178.1"/>
    <property type="molecule type" value="Genomic_DNA"/>
</dbReference>
<evidence type="ECO:0000313" key="18">
    <source>
        <dbReference type="Proteomes" id="UP001521116"/>
    </source>
</evidence>
<dbReference type="SMART" id="SM00487">
    <property type="entry name" value="DEXDc"/>
    <property type="match status" value="1"/>
</dbReference>
<evidence type="ECO:0000256" key="9">
    <source>
        <dbReference type="ARBA" id="ARBA00024367"/>
    </source>
</evidence>
<feature type="domain" description="Helicase C-terminal" evidence="16">
    <location>
        <begin position="497"/>
        <end position="665"/>
    </location>
</feature>
<evidence type="ECO:0000256" key="13">
    <source>
        <dbReference type="SAM" id="MobiDB-lite"/>
    </source>
</evidence>
<organism evidence="17 18">
    <name type="scientific">Neofusicoccum ribis</name>
    <dbReference type="NCBI Taxonomy" id="45134"/>
    <lineage>
        <taxon>Eukaryota</taxon>
        <taxon>Fungi</taxon>
        <taxon>Dikarya</taxon>
        <taxon>Ascomycota</taxon>
        <taxon>Pezizomycotina</taxon>
        <taxon>Dothideomycetes</taxon>
        <taxon>Dothideomycetes incertae sedis</taxon>
        <taxon>Botryosphaeriales</taxon>
        <taxon>Botryosphaeriaceae</taxon>
        <taxon>Neofusicoccum</taxon>
    </lineage>
</organism>
<evidence type="ECO:0000256" key="1">
    <source>
        <dbReference type="ARBA" id="ARBA00012552"/>
    </source>
</evidence>
<dbReference type="CDD" id="cd17957">
    <property type="entry name" value="DEADc_DDX52"/>
    <property type="match status" value="1"/>
</dbReference>
<dbReference type="Pfam" id="PF00271">
    <property type="entry name" value="Helicase_C"/>
    <property type="match status" value="1"/>
</dbReference>
<dbReference type="PROSITE" id="PS51192">
    <property type="entry name" value="HELICASE_ATP_BIND_1"/>
    <property type="match status" value="1"/>
</dbReference>
<keyword evidence="2" id="KW-0547">Nucleotide-binding</keyword>
<feature type="compositionally biased region" description="Polar residues" evidence="13">
    <location>
        <begin position="44"/>
        <end position="55"/>
    </location>
</feature>
<dbReference type="InterPro" id="IPR050079">
    <property type="entry name" value="DEAD_box_RNA_helicase"/>
</dbReference>
<feature type="compositionally biased region" description="Basic residues" evidence="13">
    <location>
        <begin position="154"/>
        <end position="163"/>
    </location>
</feature>
<protein>
    <recommendedName>
        <fullName evidence="10">ATP-dependent RNA helicase ROK1</fullName>
        <ecNumber evidence="1">3.6.4.13</ecNumber>
    </recommendedName>
    <alternativeName>
        <fullName evidence="11">ATP-dependent RNA helicase rok1</fullName>
    </alternativeName>
</protein>
<proteinExistence type="inferred from homology"/>
<keyword evidence="3" id="KW-0378">Hydrolase</keyword>
<feature type="region of interest" description="Disordered" evidence="13">
    <location>
        <begin position="318"/>
        <end position="362"/>
    </location>
</feature>
<evidence type="ECO:0000256" key="6">
    <source>
        <dbReference type="ARBA" id="ARBA00022884"/>
    </source>
</evidence>
<evidence type="ECO:0000259" key="15">
    <source>
        <dbReference type="PROSITE" id="PS51193"/>
    </source>
</evidence>
<name>A0ABR3SWY4_9PEZI</name>
<keyword evidence="18" id="KW-1185">Reference proteome</keyword>
<evidence type="ECO:0000313" key="17">
    <source>
        <dbReference type="EMBL" id="KAL1631178.1"/>
    </source>
</evidence>
<comment type="subunit">
    <text evidence="9">Interacts with the U3 snoRNA and is associated with the 90S and 40S pre-ribosomes.</text>
</comment>
<dbReference type="Proteomes" id="UP001521116">
    <property type="component" value="Unassembled WGS sequence"/>
</dbReference>
<dbReference type="InterPro" id="IPR001650">
    <property type="entry name" value="Helicase_C-like"/>
</dbReference>
<dbReference type="PROSITE" id="PS51194">
    <property type="entry name" value="HELICASE_CTER"/>
    <property type="match status" value="1"/>
</dbReference>
<reference evidence="17 18" key="1">
    <citation type="submission" date="2024-02" db="EMBL/GenBank/DDBJ databases">
        <title>De novo assembly and annotation of 12 fungi associated with fruit tree decline syndrome in Ontario, Canada.</title>
        <authorList>
            <person name="Sulman M."/>
            <person name="Ellouze W."/>
            <person name="Ilyukhin E."/>
        </authorList>
    </citation>
    <scope>NUCLEOTIDE SEQUENCE [LARGE SCALE GENOMIC DNA]</scope>
    <source>
        <strain evidence="17 18">M1-105</strain>
    </source>
</reference>
<feature type="compositionally biased region" description="Basic and acidic residues" evidence="13">
    <location>
        <begin position="706"/>
        <end position="723"/>
    </location>
</feature>
<feature type="compositionally biased region" description="Acidic residues" evidence="13">
    <location>
        <begin position="738"/>
        <end position="747"/>
    </location>
</feature>
<feature type="compositionally biased region" description="Acidic residues" evidence="13">
    <location>
        <begin position="331"/>
        <end position="349"/>
    </location>
</feature>
<evidence type="ECO:0000256" key="7">
    <source>
        <dbReference type="ARBA" id="ARBA00024310"/>
    </source>
</evidence>
<evidence type="ECO:0000256" key="10">
    <source>
        <dbReference type="ARBA" id="ARBA00024410"/>
    </source>
</evidence>
<dbReference type="PANTHER" id="PTHR47959:SF15">
    <property type="entry name" value="RNA HELICASE"/>
    <property type="match status" value="1"/>
</dbReference>
<evidence type="ECO:0000259" key="14">
    <source>
        <dbReference type="PROSITE" id="PS51192"/>
    </source>
</evidence>
<feature type="compositionally biased region" description="Basic and acidic residues" evidence="13">
    <location>
        <begin position="318"/>
        <end position="330"/>
    </location>
</feature>
<feature type="compositionally biased region" description="Polar residues" evidence="13">
    <location>
        <begin position="18"/>
        <end position="35"/>
    </location>
</feature>
<evidence type="ECO:0000256" key="4">
    <source>
        <dbReference type="ARBA" id="ARBA00022806"/>
    </source>
</evidence>
<dbReference type="SMART" id="SM00490">
    <property type="entry name" value="HELICc"/>
    <property type="match status" value="1"/>
</dbReference>
<dbReference type="PROSITE" id="PS51193">
    <property type="entry name" value="HELICASE_ATP_BIND_2"/>
    <property type="match status" value="1"/>
</dbReference>